<sequence>MRKIIKLSISVLFLSTLLDAGALKGEKIYSKKLKKDCGFINNQFSSKHTREEWSKIYKDGKMADEIKLLCPKSTKYKSEYDSDMYAFVSQYASDTGNVPSR</sequence>
<proteinExistence type="predicted"/>
<accession>A0A1W1BNE3</accession>
<dbReference type="AlphaFoldDB" id="A0A1W1BNE3"/>
<gene>
    <name evidence="1" type="ORF">MNB_SV-9-24</name>
</gene>
<dbReference type="EMBL" id="FPHG01000027">
    <property type="protein sequence ID" value="SFV54991.1"/>
    <property type="molecule type" value="Genomic_DNA"/>
</dbReference>
<protein>
    <submittedName>
        <fullName evidence="1">Uncharacterized protein</fullName>
    </submittedName>
</protein>
<name>A0A1W1BNE3_9ZZZZ</name>
<reference evidence="1" key="1">
    <citation type="submission" date="2016-10" db="EMBL/GenBank/DDBJ databases">
        <authorList>
            <person name="de Groot N.N."/>
        </authorList>
    </citation>
    <scope>NUCLEOTIDE SEQUENCE</scope>
</reference>
<organism evidence="1">
    <name type="scientific">hydrothermal vent metagenome</name>
    <dbReference type="NCBI Taxonomy" id="652676"/>
    <lineage>
        <taxon>unclassified sequences</taxon>
        <taxon>metagenomes</taxon>
        <taxon>ecological metagenomes</taxon>
    </lineage>
</organism>
<evidence type="ECO:0000313" key="1">
    <source>
        <dbReference type="EMBL" id="SFV54991.1"/>
    </source>
</evidence>